<protein>
    <submittedName>
        <fullName evidence="1">Uncharacterized protein</fullName>
    </submittedName>
</protein>
<proteinExistence type="predicted"/>
<accession>A0A4Q0NTA8</accession>
<evidence type="ECO:0000313" key="2">
    <source>
        <dbReference type="Proteomes" id="UP000289821"/>
    </source>
</evidence>
<keyword evidence="2" id="KW-1185">Reference proteome</keyword>
<organism evidence="1 2">
    <name type="scientific">Leeuwenhoekiella aestuarii</name>
    <dbReference type="NCBI Taxonomy" id="2249426"/>
    <lineage>
        <taxon>Bacteria</taxon>
        <taxon>Pseudomonadati</taxon>
        <taxon>Bacteroidota</taxon>
        <taxon>Flavobacteriia</taxon>
        <taxon>Flavobacteriales</taxon>
        <taxon>Flavobacteriaceae</taxon>
        <taxon>Leeuwenhoekiella</taxon>
    </lineage>
</organism>
<dbReference type="EMBL" id="QOVI01000004">
    <property type="protein sequence ID" value="RXG13970.1"/>
    <property type="molecule type" value="Genomic_DNA"/>
</dbReference>
<comment type="caution">
    <text evidence="1">The sequence shown here is derived from an EMBL/GenBank/DDBJ whole genome shotgun (WGS) entry which is preliminary data.</text>
</comment>
<dbReference type="RefSeq" id="WP_128761399.1">
    <property type="nucleotide sequence ID" value="NZ_QOVI01000004.1"/>
</dbReference>
<dbReference type="AlphaFoldDB" id="A0A4Q0NTA8"/>
<evidence type="ECO:0000313" key="1">
    <source>
        <dbReference type="EMBL" id="RXG13970.1"/>
    </source>
</evidence>
<name>A0A4Q0NTA8_9FLAO</name>
<dbReference type="Proteomes" id="UP000289821">
    <property type="component" value="Unassembled WGS sequence"/>
</dbReference>
<gene>
    <name evidence="1" type="ORF">DSM04_10474</name>
</gene>
<sequence>MTAQEEIKQIAKDLVAYRITQIQFRRNSEKIERRKEEFKNLVNSSAFQSEDQELNKFLMFAANIDDYTDDEVLQIGISSLK</sequence>
<reference evidence="1 2" key="1">
    <citation type="submission" date="2018-07" db="EMBL/GenBank/DDBJ databases">
        <title>Leeuwenhoekiella genomics.</title>
        <authorList>
            <person name="Tahon G."/>
            <person name="Willems A."/>
        </authorList>
    </citation>
    <scope>NUCLEOTIDE SEQUENCE [LARGE SCALE GENOMIC DNA]</scope>
    <source>
        <strain evidence="1 2">R-50232</strain>
    </source>
</reference>